<evidence type="ECO:0000313" key="3">
    <source>
        <dbReference type="EMBL" id="GHF07527.1"/>
    </source>
</evidence>
<accession>A0ABQ3JC94</accession>
<dbReference type="PANTHER" id="PTHR37839">
    <property type="entry name" value="NA(+)-TRANSLOCATING NADH-QUINONE REDUCTASE SUBUNIT A"/>
    <property type="match status" value="1"/>
</dbReference>
<evidence type="ECO:0000259" key="2">
    <source>
        <dbReference type="Pfam" id="PF24836"/>
    </source>
</evidence>
<sequence>MNVLGFGPGLTPAFPSPPVSAQEPSEVITQEAGIRTPAGRSLRITPLVGEGDLVAQGAPVACLRDAPQVQLVAPMPGRVARISLQPGRKLSEIVLFREEGGDVMQHDVADTSTRVGLRKLMQAAGVWPWLQRRPFGGMPPADENPAAIVVMAMDTRPFAPDPRQALAGREAAFSRGLQALATMSEGPVFMCQTDGAPLVGPDLASDNLHIVKAAPRHPQGAAGFQVHALAPATIETSVWDIHAEDVAALGELLDTGILPMTRLVRLAGEGLRESLSIRTQPGADLRELTLRIANPGAHRLISGSPLDGHEAHWLGPRHRQVTVLPRPPKGKPPHWFVSALTRSGLPRPVIPTAALTQAFGAALPAVALVRALSSGDDEMAMKLGALSLLEDDIALVDYVLGGEAHLAVLLRGMLDRVQAEFAP</sequence>
<proteinExistence type="predicted"/>
<dbReference type="InterPro" id="IPR056148">
    <property type="entry name" value="NQRA_2nd"/>
</dbReference>
<organism evidence="3 4">
    <name type="scientific">Aliiroseovarius zhejiangensis</name>
    <dbReference type="NCBI Taxonomy" id="1632025"/>
    <lineage>
        <taxon>Bacteria</taxon>
        <taxon>Pseudomonadati</taxon>
        <taxon>Pseudomonadota</taxon>
        <taxon>Alphaproteobacteria</taxon>
        <taxon>Rhodobacterales</taxon>
        <taxon>Paracoccaceae</taxon>
        <taxon>Aliiroseovarius</taxon>
    </lineage>
</organism>
<dbReference type="InterPro" id="IPR008703">
    <property type="entry name" value="NqrA"/>
</dbReference>
<dbReference type="PANTHER" id="PTHR37839:SF1">
    <property type="entry name" value="NA(+)-TRANSLOCATING NADH-QUINONE REDUCTASE SUBUNIT A"/>
    <property type="match status" value="1"/>
</dbReference>
<name>A0ABQ3JC94_9RHOB</name>
<comment type="caution">
    <text evidence="3">The sequence shown here is derived from an EMBL/GenBank/DDBJ whole genome shotgun (WGS) entry which is preliminary data.</text>
</comment>
<keyword evidence="4" id="KW-1185">Reference proteome</keyword>
<evidence type="ECO:0000313" key="4">
    <source>
        <dbReference type="Proteomes" id="UP000609802"/>
    </source>
</evidence>
<dbReference type="EMBL" id="BNCH01000009">
    <property type="protein sequence ID" value="GHF07527.1"/>
    <property type="molecule type" value="Genomic_DNA"/>
</dbReference>
<reference evidence="4" key="1">
    <citation type="journal article" date="2019" name="Int. J. Syst. Evol. Microbiol.">
        <title>The Global Catalogue of Microorganisms (GCM) 10K type strain sequencing project: providing services to taxonomists for standard genome sequencing and annotation.</title>
        <authorList>
            <consortium name="The Broad Institute Genomics Platform"/>
            <consortium name="The Broad Institute Genome Sequencing Center for Infectious Disease"/>
            <person name="Wu L."/>
            <person name="Ma J."/>
        </authorList>
    </citation>
    <scope>NUCLEOTIDE SEQUENCE [LARGE SCALE GENOMIC DNA]</scope>
    <source>
        <strain evidence="4">KCTC 42443</strain>
    </source>
</reference>
<dbReference type="Proteomes" id="UP000609802">
    <property type="component" value="Unassembled WGS sequence"/>
</dbReference>
<evidence type="ECO:0000256" key="1">
    <source>
        <dbReference type="SAM" id="MobiDB-lite"/>
    </source>
</evidence>
<protein>
    <recommendedName>
        <fullName evidence="2">NqrA second alpha/beta domain-containing protein</fullName>
    </recommendedName>
</protein>
<gene>
    <name evidence="3" type="ORF">GCM10016455_30710</name>
</gene>
<feature type="domain" description="NqrA second alpha/beta" evidence="2">
    <location>
        <begin position="116"/>
        <end position="257"/>
    </location>
</feature>
<dbReference type="Pfam" id="PF24836">
    <property type="entry name" value="NQRA_2nd"/>
    <property type="match status" value="1"/>
</dbReference>
<dbReference type="RefSeq" id="WP_191287429.1">
    <property type="nucleotide sequence ID" value="NZ_BNCH01000009.1"/>
</dbReference>
<feature type="region of interest" description="Disordered" evidence="1">
    <location>
        <begin position="1"/>
        <end position="21"/>
    </location>
</feature>